<organism evidence="3 4">
    <name type="scientific">Trifolium medium</name>
    <dbReference type="NCBI Taxonomy" id="97028"/>
    <lineage>
        <taxon>Eukaryota</taxon>
        <taxon>Viridiplantae</taxon>
        <taxon>Streptophyta</taxon>
        <taxon>Embryophyta</taxon>
        <taxon>Tracheophyta</taxon>
        <taxon>Spermatophyta</taxon>
        <taxon>Magnoliopsida</taxon>
        <taxon>eudicotyledons</taxon>
        <taxon>Gunneridae</taxon>
        <taxon>Pentapetalae</taxon>
        <taxon>rosids</taxon>
        <taxon>fabids</taxon>
        <taxon>Fabales</taxon>
        <taxon>Fabaceae</taxon>
        <taxon>Papilionoideae</taxon>
        <taxon>50 kb inversion clade</taxon>
        <taxon>NPAAA clade</taxon>
        <taxon>Hologalegina</taxon>
        <taxon>IRL clade</taxon>
        <taxon>Trifolieae</taxon>
        <taxon>Trifolium</taxon>
    </lineage>
</organism>
<dbReference type="InterPro" id="IPR049172">
    <property type="entry name" value="DUF6857_pln"/>
</dbReference>
<feature type="domain" description="DUF6857" evidence="2">
    <location>
        <begin position="11"/>
        <end position="185"/>
    </location>
</feature>
<feature type="non-terminal residue" evidence="3">
    <location>
        <position position="186"/>
    </location>
</feature>
<sequence>NREPLSSKLPVSITSNTQNQKNVLGSKQILVLENSREDASSKSHAKPRQGAANSKQMLQGTPRKQGDALSNGKKQLVQPLPDWIRGNGVDEAVNLADMLQLRSRDWFLLFIEKFLDSDGDSGLSNNGQIAGMLTQLKSVNDWLDKIGSSKNENESCQIPVETIERLRKKIYEYLLTHVESAAAALT</sequence>
<keyword evidence="4" id="KW-1185">Reference proteome</keyword>
<dbReference type="Proteomes" id="UP000265520">
    <property type="component" value="Unassembled WGS sequence"/>
</dbReference>
<dbReference type="Pfam" id="PF21647">
    <property type="entry name" value="DUF6857"/>
    <property type="match status" value="1"/>
</dbReference>
<dbReference type="EMBL" id="LXQA010142123">
    <property type="protein sequence ID" value="MCI24552.1"/>
    <property type="molecule type" value="Genomic_DNA"/>
</dbReference>
<reference evidence="3 4" key="1">
    <citation type="journal article" date="2018" name="Front. Plant Sci.">
        <title>Red Clover (Trifolium pratense) and Zigzag Clover (T. medium) - A Picture of Genomic Similarities and Differences.</title>
        <authorList>
            <person name="Dluhosova J."/>
            <person name="Istvanek J."/>
            <person name="Nedelnik J."/>
            <person name="Repkova J."/>
        </authorList>
    </citation>
    <scope>NUCLEOTIDE SEQUENCE [LARGE SCALE GENOMIC DNA]</scope>
    <source>
        <strain evidence="4">cv. 10/8</strain>
        <tissue evidence="3">Leaf</tissue>
    </source>
</reference>
<protein>
    <recommendedName>
        <fullName evidence="2">DUF6857 domain-containing protein</fullName>
    </recommendedName>
</protein>
<dbReference type="PANTHER" id="PTHR31928:SF14">
    <property type="entry name" value="DUF936 FAMILY PROTEIN"/>
    <property type="match status" value="1"/>
</dbReference>
<evidence type="ECO:0000313" key="3">
    <source>
        <dbReference type="EMBL" id="MCI24552.1"/>
    </source>
</evidence>
<feature type="region of interest" description="Disordered" evidence="1">
    <location>
        <begin position="1"/>
        <end position="70"/>
    </location>
</feature>
<evidence type="ECO:0000259" key="2">
    <source>
        <dbReference type="Pfam" id="PF21647"/>
    </source>
</evidence>
<feature type="non-terminal residue" evidence="3">
    <location>
        <position position="1"/>
    </location>
</feature>
<accession>A0A392QL23</accession>
<dbReference type="AlphaFoldDB" id="A0A392QL23"/>
<name>A0A392QL23_9FABA</name>
<evidence type="ECO:0000256" key="1">
    <source>
        <dbReference type="SAM" id="MobiDB-lite"/>
    </source>
</evidence>
<proteinExistence type="predicted"/>
<evidence type="ECO:0000313" key="4">
    <source>
        <dbReference type="Proteomes" id="UP000265520"/>
    </source>
</evidence>
<feature type="compositionally biased region" description="Polar residues" evidence="1">
    <location>
        <begin position="12"/>
        <end position="25"/>
    </location>
</feature>
<dbReference type="InterPro" id="IPR010341">
    <property type="entry name" value="DUF936_pln"/>
</dbReference>
<comment type="caution">
    <text evidence="3">The sequence shown here is derived from an EMBL/GenBank/DDBJ whole genome shotgun (WGS) entry which is preliminary data.</text>
</comment>
<dbReference type="PANTHER" id="PTHR31928">
    <property type="entry name" value="EXPRESSED PROTEIN"/>
    <property type="match status" value="1"/>
</dbReference>